<protein>
    <submittedName>
        <fullName evidence="2">Uncharacterized protein</fullName>
    </submittedName>
</protein>
<feature type="compositionally biased region" description="Polar residues" evidence="1">
    <location>
        <begin position="76"/>
        <end position="93"/>
    </location>
</feature>
<dbReference type="RefSeq" id="XP_018689061.1">
    <property type="nucleotide sequence ID" value="XM_018841352.1"/>
</dbReference>
<dbReference type="AlphaFoldDB" id="A0A178Z7D9"/>
<comment type="caution">
    <text evidence="2">The sequence shown here is derived from an EMBL/GenBank/DDBJ whole genome shotgun (WGS) entry which is preliminary data.</text>
</comment>
<evidence type="ECO:0000256" key="1">
    <source>
        <dbReference type="SAM" id="MobiDB-lite"/>
    </source>
</evidence>
<evidence type="ECO:0000313" key="2">
    <source>
        <dbReference type="EMBL" id="OAP55694.1"/>
    </source>
</evidence>
<dbReference type="OrthoDB" id="3791134at2759"/>
<dbReference type="GeneID" id="30014014"/>
<evidence type="ECO:0000313" key="3">
    <source>
        <dbReference type="Proteomes" id="UP000078343"/>
    </source>
</evidence>
<accession>A0A178Z7D9</accession>
<feature type="region of interest" description="Disordered" evidence="1">
    <location>
        <begin position="20"/>
        <end position="124"/>
    </location>
</feature>
<dbReference type="Proteomes" id="UP000078343">
    <property type="component" value="Unassembled WGS sequence"/>
</dbReference>
<gene>
    <name evidence="2" type="ORF">AYL99_09846</name>
</gene>
<proteinExistence type="predicted"/>
<name>A0A178Z7D9_9EURO</name>
<sequence length="124" mass="13492">MPNVSFDIFFDKDFINITATRGQTAPKAKPEWKVRTAPKLPPKPVVEDHTGTPRPPPRQKLTTLRQPVHPHHSQEAPPSTQKPETAESVNGVTSAGEEKPKRKPPKLGPRKSATPTTPSATPAA</sequence>
<keyword evidence="3" id="KW-1185">Reference proteome</keyword>
<feature type="compositionally biased region" description="Low complexity" evidence="1">
    <location>
        <begin position="110"/>
        <end position="124"/>
    </location>
</feature>
<reference evidence="2 3" key="1">
    <citation type="submission" date="2016-04" db="EMBL/GenBank/DDBJ databases">
        <title>Draft genome of Fonsecaea erecta CBS 125763.</title>
        <authorList>
            <person name="Weiss V.A."/>
            <person name="Vicente V.A."/>
            <person name="Raittz R.T."/>
            <person name="Moreno L.F."/>
            <person name="De Souza E.M."/>
            <person name="Pedrosa F.O."/>
            <person name="Steffens M.B."/>
            <person name="Faoro H."/>
            <person name="Tadra-Sfeir M.Z."/>
            <person name="Najafzadeh M.J."/>
            <person name="Felipe M.S."/>
            <person name="Teixeira M."/>
            <person name="Sun J."/>
            <person name="Xi L."/>
            <person name="Gomes R."/>
            <person name="De Azevedo C.M."/>
            <person name="Salgado C.G."/>
            <person name="Da Silva M.B."/>
            <person name="Nascimento M.F."/>
            <person name="Queiroz-Telles F."/>
            <person name="Attili D.S."/>
            <person name="Gorbushina A."/>
        </authorList>
    </citation>
    <scope>NUCLEOTIDE SEQUENCE [LARGE SCALE GENOMIC DNA]</scope>
    <source>
        <strain evidence="2 3">CBS 125763</strain>
    </source>
</reference>
<organism evidence="2 3">
    <name type="scientific">Fonsecaea erecta</name>
    <dbReference type="NCBI Taxonomy" id="1367422"/>
    <lineage>
        <taxon>Eukaryota</taxon>
        <taxon>Fungi</taxon>
        <taxon>Dikarya</taxon>
        <taxon>Ascomycota</taxon>
        <taxon>Pezizomycotina</taxon>
        <taxon>Eurotiomycetes</taxon>
        <taxon>Chaetothyriomycetidae</taxon>
        <taxon>Chaetothyriales</taxon>
        <taxon>Herpotrichiellaceae</taxon>
        <taxon>Fonsecaea</taxon>
    </lineage>
</organism>
<dbReference type="EMBL" id="LVYI01000010">
    <property type="protein sequence ID" value="OAP55694.1"/>
    <property type="molecule type" value="Genomic_DNA"/>
</dbReference>